<dbReference type="Proteomes" id="UP000032483">
    <property type="component" value="Unassembled WGS sequence"/>
</dbReference>
<evidence type="ECO:0000313" key="10">
    <source>
        <dbReference type="Proteomes" id="UP000472755"/>
    </source>
</evidence>
<dbReference type="Pfam" id="PF06949">
    <property type="entry name" value="DUF1292"/>
    <property type="match status" value="1"/>
</dbReference>
<name>A0A0D8J0Z5_9FIRM</name>
<reference evidence="1" key="1">
    <citation type="submission" date="2015-02" db="EMBL/GenBank/DDBJ databases">
        <title>A novel member of the family Ruminococcaceae isolated from human feces.</title>
        <authorList>
            <person name="Shkoporov A.N."/>
            <person name="Chaplin A.V."/>
            <person name="Motuzova O.V."/>
            <person name="Kafarskaia L.I."/>
            <person name="Khokhlova E.V."/>
            <person name="Efimov B.A."/>
        </authorList>
    </citation>
    <scope>NUCLEOTIDE SEQUENCE [LARGE SCALE GENOMIC DNA]</scope>
    <source>
        <strain evidence="1">585-1</strain>
    </source>
</reference>
<accession>A0A0D8J0Z5</accession>
<evidence type="ECO:0000313" key="6">
    <source>
        <dbReference type="Proteomes" id="UP000032483"/>
    </source>
</evidence>
<evidence type="ECO:0000313" key="8">
    <source>
        <dbReference type="Proteomes" id="UP000431913"/>
    </source>
</evidence>
<evidence type="ECO:0000313" key="3">
    <source>
        <dbReference type="EMBL" id="MST92993.1"/>
    </source>
</evidence>
<dbReference type="Proteomes" id="UP000053433">
    <property type="component" value="Unassembled WGS sequence"/>
</dbReference>
<gene>
    <name evidence="2" type="ORF">ASJ35_09170</name>
    <name evidence="3" type="ORF">FYJ76_13815</name>
    <name evidence="5" type="ORF">GMD52_14625</name>
    <name evidence="4" type="ORF">GMD59_16005</name>
    <name evidence="1" type="ORF">TQ39_05435</name>
</gene>
<dbReference type="EMBL" id="WMZR01000023">
    <property type="protein sequence ID" value="MTS52758.1"/>
    <property type="molecule type" value="Genomic_DNA"/>
</dbReference>
<accession>A0A0W7TRA6</accession>
<organism evidence="1 6">
    <name type="scientific">Ruthenibacterium lactatiformans</name>
    <dbReference type="NCBI Taxonomy" id="1550024"/>
    <lineage>
        <taxon>Bacteria</taxon>
        <taxon>Bacillati</taxon>
        <taxon>Bacillota</taxon>
        <taxon>Clostridia</taxon>
        <taxon>Eubacteriales</taxon>
        <taxon>Oscillospiraceae</taxon>
        <taxon>Ruthenibacterium</taxon>
    </lineage>
</organism>
<dbReference type="Proteomes" id="UP000449193">
    <property type="component" value="Unassembled WGS sequence"/>
</dbReference>
<evidence type="ECO:0000313" key="4">
    <source>
        <dbReference type="EMBL" id="MTS28774.1"/>
    </source>
</evidence>
<dbReference type="Proteomes" id="UP000472755">
    <property type="component" value="Unassembled WGS sequence"/>
</dbReference>
<evidence type="ECO:0000313" key="1">
    <source>
        <dbReference type="EMBL" id="KJF40660.1"/>
    </source>
</evidence>
<protein>
    <submittedName>
        <fullName evidence="3">DUF1292 domain-containing protein</fullName>
    </submittedName>
</protein>
<proteinExistence type="predicted"/>
<keyword evidence="6" id="KW-1185">Reference proteome</keyword>
<dbReference type="AlphaFoldDB" id="A0A0D8J0Z5"/>
<dbReference type="EMBL" id="LMUA01000010">
    <property type="protein sequence ID" value="KUE76378.1"/>
    <property type="molecule type" value="Genomic_DNA"/>
</dbReference>
<evidence type="ECO:0000313" key="7">
    <source>
        <dbReference type="Proteomes" id="UP000053433"/>
    </source>
</evidence>
<dbReference type="EMBL" id="VUNJ01000018">
    <property type="protein sequence ID" value="MST92993.1"/>
    <property type="molecule type" value="Genomic_DNA"/>
</dbReference>
<reference evidence="2 7" key="2">
    <citation type="submission" date="2015-10" db="EMBL/GenBank/DDBJ databases">
        <title>A novel member of the family Ruminococcaceae isolated from human faeces.</title>
        <authorList>
            <person name="Shkoporov A.N."/>
            <person name="Chaplin A.V."/>
            <person name="Motuzova O.V."/>
            <person name="Kafarskaia L.I."/>
            <person name="Efimov B.A."/>
        </authorList>
    </citation>
    <scope>NUCLEOTIDE SEQUENCE [LARGE SCALE GENOMIC DNA]</scope>
    <source>
        <strain evidence="2 7">668</strain>
    </source>
</reference>
<evidence type="ECO:0000313" key="5">
    <source>
        <dbReference type="EMBL" id="MTS52758.1"/>
    </source>
</evidence>
<dbReference type="InterPro" id="IPR009711">
    <property type="entry name" value="UPF0473"/>
</dbReference>
<dbReference type="Proteomes" id="UP000431913">
    <property type="component" value="Unassembled WGS sequence"/>
</dbReference>
<dbReference type="RefSeq" id="WP_009322167.1">
    <property type="nucleotide sequence ID" value="NZ_JAFHCK010000003.1"/>
</dbReference>
<sequence length="106" mass="12273">MPQDEQLDDYSPDLITLTDEDGKEFSFEVIDAADYNDERYLAVVPYAEDSTEQLEEDANLIIMRVGEEDGEEYLDVVDDDEELYEVSDMFARRLEELYDIDLNGGQ</sequence>
<evidence type="ECO:0000313" key="2">
    <source>
        <dbReference type="EMBL" id="KUE76378.1"/>
    </source>
</evidence>
<reference evidence="9 10" key="3">
    <citation type="journal article" date="2019" name="Nat. Med.">
        <title>A library of human gut bacterial isolates paired with longitudinal multiomics data enables mechanistic microbiome research.</title>
        <authorList>
            <person name="Poyet M."/>
            <person name="Groussin M."/>
            <person name="Gibbons S.M."/>
            <person name="Avila-Pacheco J."/>
            <person name="Jiang X."/>
            <person name="Kearney S.M."/>
            <person name="Perrotta A.R."/>
            <person name="Berdy B."/>
            <person name="Zhao S."/>
            <person name="Lieberman T.D."/>
            <person name="Swanson P.K."/>
            <person name="Smith M."/>
            <person name="Roesemann S."/>
            <person name="Alexander J.E."/>
            <person name="Rich S.A."/>
            <person name="Livny J."/>
            <person name="Vlamakis H."/>
            <person name="Clish C."/>
            <person name="Bullock K."/>
            <person name="Deik A."/>
            <person name="Scott J."/>
            <person name="Pierce K.A."/>
            <person name="Xavier R.J."/>
            <person name="Alm E.J."/>
        </authorList>
    </citation>
    <scope>NUCLEOTIDE SEQUENCE [LARGE SCALE GENOMIC DNA]</scope>
    <source>
        <strain evidence="4 10">BIOML-A4</strain>
        <strain evidence="5 9">BIOML-A7</strain>
    </source>
</reference>
<evidence type="ECO:0000313" key="9">
    <source>
        <dbReference type="Proteomes" id="UP000449193"/>
    </source>
</evidence>
<dbReference type="EMBL" id="WMZU01000036">
    <property type="protein sequence ID" value="MTS28774.1"/>
    <property type="molecule type" value="Genomic_DNA"/>
</dbReference>
<dbReference type="EMBL" id="JXXK01000005">
    <property type="protein sequence ID" value="KJF40660.1"/>
    <property type="molecule type" value="Genomic_DNA"/>
</dbReference>
<reference evidence="3 8" key="4">
    <citation type="submission" date="2019-08" db="EMBL/GenBank/DDBJ databases">
        <title>In-depth cultivation of the pig gut microbiome towards novel bacterial diversity and tailored functional studies.</title>
        <authorList>
            <person name="Wylensek D."/>
            <person name="Hitch T.C.A."/>
            <person name="Clavel T."/>
        </authorList>
    </citation>
    <scope>NUCLEOTIDE SEQUENCE [LARGE SCALE GENOMIC DNA]</scope>
    <source>
        <strain evidence="3 8">WCA3-601-WT-6J</strain>
    </source>
</reference>
<comment type="caution">
    <text evidence="1">The sequence shown here is derived from an EMBL/GenBank/DDBJ whole genome shotgun (WGS) entry which is preliminary data.</text>
</comment>